<dbReference type="AlphaFoldDB" id="A0A179UTQ7"/>
<reference evidence="2" key="1">
    <citation type="journal article" date="2015" name="PLoS Genet.">
        <title>The dynamic genome and transcriptome of the human fungal pathogen Blastomyces and close relative Emmonsia.</title>
        <authorList>
            <person name="Munoz J.F."/>
            <person name="Gauthier G.M."/>
            <person name="Desjardins C.A."/>
            <person name="Gallo J.E."/>
            <person name="Holder J."/>
            <person name="Sullivan T.D."/>
            <person name="Marty A.J."/>
            <person name="Carmen J.C."/>
            <person name="Chen Z."/>
            <person name="Ding L."/>
            <person name="Gujja S."/>
            <person name="Magrini V."/>
            <person name="Misas E."/>
            <person name="Mitreva M."/>
            <person name="Priest M."/>
            <person name="Saif S."/>
            <person name="Whiston E.A."/>
            <person name="Young S."/>
            <person name="Zeng Q."/>
            <person name="Goldman W.E."/>
            <person name="Mardis E.R."/>
            <person name="Taylor J.W."/>
            <person name="McEwen J.G."/>
            <person name="Clay O.K."/>
            <person name="Klein B.S."/>
            <person name="Cuomo C.A."/>
        </authorList>
    </citation>
    <scope>NUCLEOTIDE SEQUENCE [LARGE SCALE GENOMIC DNA]</scope>
    <source>
        <strain evidence="2">SLH14081</strain>
    </source>
</reference>
<proteinExistence type="predicted"/>
<evidence type="ECO:0000313" key="1">
    <source>
        <dbReference type="EMBL" id="OAT10558.1"/>
    </source>
</evidence>
<gene>
    <name evidence="1" type="ORF">BDBG_17375</name>
</gene>
<dbReference type="RefSeq" id="XP_031579394.1">
    <property type="nucleotide sequence ID" value="XM_031725110.1"/>
</dbReference>
<dbReference type="KEGG" id="bgh:BDBG_17375"/>
<dbReference type="Proteomes" id="UP000002038">
    <property type="component" value="Unassembled WGS sequence"/>
</dbReference>
<dbReference type="GeneID" id="42529106"/>
<keyword evidence="2" id="KW-1185">Reference proteome</keyword>
<name>A0A179UTQ7_BLAGS</name>
<evidence type="ECO:0000313" key="2">
    <source>
        <dbReference type="Proteomes" id="UP000002038"/>
    </source>
</evidence>
<sequence>MYMYMYVYLHGSKTLASVWKTNNKTESALSI</sequence>
<dbReference type="VEuPathDB" id="FungiDB:BDBG_17375"/>
<accession>A0A179UTQ7</accession>
<organism evidence="1 2">
    <name type="scientific">Blastomyces gilchristii (strain SLH14081)</name>
    <name type="common">Blastomyces dermatitidis</name>
    <dbReference type="NCBI Taxonomy" id="559298"/>
    <lineage>
        <taxon>Eukaryota</taxon>
        <taxon>Fungi</taxon>
        <taxon>Dikarya</taxon>
        <taxon>Ascomycota</taxon>
        <taxon>Pezizomycotina</taxon>
        <taxon>Eurotiomycetes</taxon>
        <taxon>Eurotiomycetidae</taxon>
        <taxon>Onygenales</taxon>
        <taxon>Ajellomycetaceae</taxon>
        <taxon>Blastomyces</taxon>
    </lineage>
</organism>
<dbReference type="EMBL" id="GG657460">
    <property type="protein sequence ID" value="OAT10558.1"/>
    <property type="molecule type" value="Genomic_DNA"/>
</dbReference>
<protein>
    <submittedName>
        <fullName evidence="1">Uncharacterized protein</fullName>
    </submittedName>
</protein>